<dbReference type="NCBIfam" id="TIGR00563">
    <property type="entry name" value="rsmB"/>
    <property type="match status" value="1"/>
</dbReference>
<dbReference type="Proteomes" id="UP000195305">
    <property type="component" value="Unassembled WGS sequence"/>
</dbReference>
<organism evidence="16 17">
    <name type="scientific">Massilimicrobiota timonensis</name>
    <dbReference type="NCBI Taxonomy" id="1776392"/>
    <lineage>
        <taxon>Bacteria</taxon>
        <taxon>Bacillati</taxon>
        <taxon>Bacillota</taxon>
        <taxon>Erysipelotrichia</taxon>
        <taxon>Erysipelotrichales</taxon>
        <taxon>Erysipelotrichaceae</taxon>
        <taxon>Massilimicrobiota</taxon>
    </lineage>
</organism>
<dbReference type="Pfam" id="PF01029">
    <property type="entry name" value="NusB"/>
    <property type="match status" value="1"/>
</dbReference>
<keyword evidence="8 14" id="KW-0808">Transferase</keyword>
<dbReference type="FunFam" id="3.40.50.150:FF:000022">
    <property type="entry name" value="Ribosomal RNA small subunit methyltransferase B"/>
    <property type="match status" value="1"/>
</dbReference>
<dbReference type="CDD" id="cd02440">
    <property type="entry name" value="AdoMet_MTases"/>
    <property type="match status" value="1"/>
</dbReference>
<keyword evidence="9 14" id="KW-0949">S-adenosyl-L-methionine</keyword>
<dbReference type="PANTHER" id="PTHR22807">
    <property type="entry name" value="NOP2 YEAST -RELATED NOL1/NOP2/FMU SUN DOMAIN-CONTAINING"/>
    <property type="match status" value="1"/>
</dbReference>
<sequence length="415" mass="48513">MERQLALEILLKFKQEQSYLNLTINHYFQRYTLTRQQKDFITRIVYGTVQNMLLLEYILKPHLHMRVKTFEKMLLLMSLYQHEMMDAIPDYAIINEAVELAKKKKGMKTSRFIHGVLQNVFQSSYQLDDLPPLERLSIETSHPLWLVKMLNKQYGDKETKRICHAFLEVPRHCARVNTLLISREELLKDNHWQKADLSPDGLYYTGHHIASSEAFQKGYVTVQDESSQLVARLLNPSKQDYVLDMCCAPGSKTTHLAMLMNNQGCIEAYDLYEHKIHLVEKQLTRLHVQNVQTHVGDSTTLMQVYPQETFDKILCDAPCSGLGVLARKPEIKYHDSSSMDEIMVIQEKLLENAYFLLKKGGNIVYSTCTINKKENEKQIEKFITKYPDMKKRKEVTILPYQYHSDGFYMCLLEKE</sequence>
<keyword evidence="6" id="KW-0698">rRNA processing</keyword>
<evidence type="ECO:0000256" key="9">
    <source>
        <dbReference type="ARBA" id="ARBA00022691"/>
    </source>
</evidence>
<evidence type="ECO:0000256" key="13">
    <source>
        <dbReference type="ARBA" id="ARBA00047283"/>
    </source>
</evidence>
<comment type="function">
    <text evidence="1">Specifically methylates the cytosine at position 967 (m5C967) of 16S rRNA.</text>
</comment>
<evidence type="ECO:0000313" key="17">
    <source>
        <dbReference type="Proteomes" id="UP000195305"/>
    </source>
</evidence>
<dbReference type="EC" id="2.1.1.176" evidence="4"/>
<evidence type="ECO:0000256" key="2">
    <source>
        <dbReference type="ARBA" id="ARBA00004496"/>
    </source>
</evidence>
<dbReference type="InterPro" id="IPR023267">
    <property type="entry name" value="RCMT"/>
</dbReference>
<dbReference type="GO" id="GO:0003723">
    <property type="term" value="F:RNA binding"/>
    <property type="evidence" value="ECO:0007669"/>
    <property type="project" value="UniProtKB-UniRule"/>
</dbReference>
<dbReference type="InterPro" id="IPR001678">
    <property type="entry name" value="MeTrfase_RsmB-F_NOP2_dom"/>
</dbReference>
<evidence type="ECO:0000256" key="11">
    <source>
        <dbReference type="ARBA" id="ARBA00030399"/>
    </source>
</evidence>
<comment type="similarity">
    <text evidence="3 14">Belongs to the class I-like SAM-binding methyltransferase superfamily. RsmB/NOP family.</text>
</comment>
<dbReference type="PRINTS" id="PR02008">
    <property type="entry name" value="RCMTFAMILY"/>
</dbReference>
<dbReference type="InterPro" id="IPR029063">
    <property type="entry name" value="SAM-dependent_MTases_sf"/>
</dbReference>
<evidence type="ECO:0000259" key="15">
    <source>
        <dbReference type="PROSITE" id="PS51686"/>
    </source>
</evidence>
<evidence type="ECO:0000313" key="16">
    <source>
        <dbReference type="EMBL" id="OUQ35233.1"/>
    </source>
</evidence>
<dbReference type="EMBL" id="NFLJ01000009">
    <property type="protein sequence ID" value="OUQ35233.1"/>
    <property type="molecule type" value="Genomic_DNA"/>
</dbReference>
<dbReference type="PANTHER" id="PTHR22807:SF53">
    <property type="entry name" value="RIBOSOMAL RNA SMALL SUBUNIT METHYLTRANSFERASE B-RELATED"/>
    <property type="match status" value="1"/>
</dbReference>
<keyword evidence="5" id="KW-0963">Cytoplasm</keyword>
<dbReference type="GO" id="GO:0008649">
    <property type="term" value="F:rRNA methyltransferase activity"/>
    <property type="evidence" value="ECO:0007669"/>
    <property type="project" value="InterPro"/>
</dbReference>
<dbReference type="OrthoDB" id="9810297at2"/>
<dbReference type="InterPro" id="IPR049560">
    <property type="entry name" value="MeTrfase_RsmB-F_NOP2_cat"/>
</dbReference>
<dbReference type="InterPro" id="IPR004573">
    <property type="entry name" value="rRNA_ssu_MeTfrase_B"/>
</dbReference>
<evidence type="ECO:0000256" key="5">
    <source>
        <dbReference type="ARBA" id="ARBA00022490"/>
    </source>
</evidence>
<dbReference type="Gene3D" id="3.30.70.1170">
    <property type="entry name" value="Sun protein, domain 3"/>
    <property type="match status" value="1"/>
</dbReference>
<dbReference type="AlphaFoldDB" id="A0A1Y4T2K6"/>
<dbReference type="InterPro" id="IPR018314">
    <property type="entry name" value="RsmB/NOL1/NOP2-like_CS"/>
</dbReference>
<dbReference type="Gene3D" id="1.10.940.10">
    <property type="entry name" value="NusB-like"/>
    <property type="match status" value="1"/>
</dbReference>
<keyword evidence="10 14" id="KW-0694">RNA-binding</keyword>
<dbReference type="PROSITE" id="PS01153">
    <property type="entry name" value="NOL1_NOP2_SUN"/>
    <property type="match status" value="1"/>
</dbReference>
<dbReference type="InterPro" id="IPR035926">
    <property type="entry name" value="NusB-like_sf"/>
</dbReference>
<feature type="binding site" evidence="14">
    <location>
        <position position="297"/>
    </location>
    <ligand>
        <name>S-adenosyl-L-methionine</name>
        <dbReference type="ChEBI" id="CHEBI:59789"/>
    </ligand>
</feature>
<evidence type="ECO:0000256" key="3">
    <source>
        <dbReference type="ARBA" id="ARBA00007494"/>
    </source>
</evidence>
<dbReference type="NCBIfam" id="NF011494">
    <property type="entry name" value="PRK14902.1"/>
    <property type="match status" value="1"/>
</dbReference>
<comment type="catalytic activity">
    <reaction evidence="13">
        <text>cytidine(967) in 16S rRNA + S-adenosyl-L-methionine = 5-methylcytidine(967) in 16S rRNA + S-adenosyl-L-homocysteine + H(+)</text>
        <dbReference type="Rhea" id="RHEA:42748"/>
        <dbReference type="Rhea" id="RHEA-COMP:10219"/>
        <dbReference type="Rhea" id="RHEA-COMP:10220"/>
        <dbReference type="ChEBI" id="CHEBI:15378"/>
        <dbReference type="ChEBI" id="CHEBI:57856"/>
        <dbReference type="ChEBI" id="CHEBI:59789"/>
        <dbReference type="ChEBI" id="CHEBI:74483"/>
        <dbReference type="ChEBI" id="CHEBI:82748"/>
        <dbReference type="EC" id="2.1.1.176"/>
    </reaction>
</comment>
<evidence type="ECO:0000256" key="1">
    <source>
        <dbReference type="ARBA" id="ARBA00002724"/>
    </source>
</evidence>
<feature type="binding site" evidence="14">
    <location>
        <position position="270"/>
    </location>
    <ligand>
        <name>S-adenosyl-L-methionine</name>
        <dbReference type="ChEBI" id="CHEBI:59789"/>
    </ligand>
</feature>
<comment type="caution">
    <text evidence="16">The sequence shown here is derived from an EMBL/GenBank/DDBJ whole genome shotgun (WGS) entry which is preliminary data.</text>
</comment>
<gene>
    <name evidence="16" type="ORF">B5E75_04195</name>
</gene>
<keyword evidence="17" id="KW-1185">Reference proteome</keyword>
<evidence type="ECO:0000256" key="10">
    <source>
        <dbReference type="ARBA" id="ARBA00022884"/>
    </source>
</evidence>
<dbReference type="PROSITE" id="PS51686">
    <property type="entry name" value="SAM_MT_RSMB_NOP"/>
    <property type="match status" value="1"/>
</dbReference>
<accession>A0A1Y4T2K6</accession>
<evidence type="ECO:0000256" key="6">
    <source>
        <dbReference type="ARBA" id="ARBA00022552"/>
    </source>
</evidence>
<dbReference type="InterPro" id="IPR006027">
    <property type="entry name" value="NusB_RsmB_TIM44"/>
</dbReference>
<dbReference type="GO" id="GO:0006355">
    <property type="term" value="P:regulation of DNA-templated transcription"/>
    <property type="evidence" value="ECO:0007669"/>
    <property type="project" value="InterPro"/>
</dbReference>
<evidence type="ECO:0000256" key="12">
    <source>
        <dbReference type="ARBA" id="ARBA00031088"/>
    </source>
</evidence>
<proteinExistence type="inferred from homology"/>
<name>A0A1Y4T2K6_9FIRM</name>
<keyword evidence="7 14" id="KW-0489">Methyltransferase</keyword>
<dbReference type="SUPFAM" id="SSF53335">
    <property type="entry name" value="S-adenosyl-L-methionine-dependent methyltransferases"/>
    <property type="match status" value="1"/>
</dbReference>
<protein>
    <recommendedName>
        <fullName evidence="4">16S rRNA (cytosine(967)-C(5))-methyltransferase</fullName>
        <ecNumber evidence="4">2.1.1.176</ecNumber>
    </recommendedName>
    <alternativeName>
        <fullName evidence="11">16S rRNA m5C967 methyltransferase</fullName>
    </alternativeName>
    <alternativeName>
        <fullName evidence="12">rRNA (cytosine-C(5)-)-methyltransferase RsmB</fullName>
    </alternativeName>
</protein>
<feature type="binding site" evidence="14">
    <location>
        <begin position="246"/>
        <end position="252"/>
    </location>
    <ligand>
        <name>S-adenosyl-L-methionine</name>
        <dbReference type="ChEBI" id="CHEBI:59789"/>
    </ligand>
</feature>
<dbReference type="Pfam" id="PF22458">
    <property type="entry name" value="RsmF-B_ferredox"/>
    <property type="match status" value="1"/>
</dbReference>
<feature type="active site" description="Nucleophile" evidence="14">
    <location>
        <position position="368"/>
    </location>
</feature>
<feature type="binding site" evidence="14">
    <location>
        <position position="316"/>
    </location>
    <ligand>
        <name>S-adenosyl-L-methionine</name>
        <dbReference type="ChEBI" id="CHEBI:59789"/>
    </ligand>
</feature>
<evidence type="ECO:0000256" key="8">
    <source>
        <dbReference type="ARBA" id="ARBA00022679"/>
    </source>
</evidence>
<dbReference type="Pfam" id="PF01189">
    <property type="entry name" value="Methyltr_RsmB-F"/>
    <property type="match status" value="1"/>
</dbReference>
<evidence type="ECO:0000256" key="7">
    <source>
        <dbReference type="ARBA" id="ARBA00022603"/>
    </source>
</evidence>
<dbReference type="GO" id="GO:0005737">
    <property type="term" value="C:cytoplasm"/>
    <property type="evidence" value="ECO:0007669"/>
    <property type="project" value="UniProtKB-SubCell"/>
</dbReference>
<evidence type="ECO:0000256" key="14">
    <source>
        <dbReference type="PROSITE-ProRule" id="PRU01023"/>
    </source>
</evidence>
<dbReference type="InterPro" id="IPR054728">
    <property type="entry name" value="RsmB-like_ferredoxin"/>
</dbReference>
<dbReference type="SUPFAM" id="SSF48013">
    <property type="entry name" value="NusB-like"/>
    <property type="match status" value="1"/>
</dbReference>
<reference evidence="16 17" key="1">
    <citation type="journal article" date="2018" name="BMC Genomics">
        <title>Whole genome sequencing and function prediction of 133 gut anaerobes isolated from chicken caecum in pure cultures.</title>
        <authorList>
            <person name="Medvecky M."/>
            <person name="Cejkova D."/>
            <person name="Polansky O."/>
            <person name="Karasova D."/>
            <person name="Kubasova T."/>
            <person name="Cizek A."/>
            <person name="Rychlik I."/>
        </authorList>
    </citation>
    <scope>NUCLEOTIDE SEQUENCE [LARGE SCALE GENOMIC DNA]</scope>
    <source>
        <strain evidence="16 17">An13</strain>
    </source>
</reference>
<evidence type="ECO:0000256" key="4">
    <source>
        <dbReference type="ARBA" id="ARBA00012140"/>
    </source>
</evidence>
<feature type="domain" description="SAM-dependent MTase RsmB/NOP-type" evidence="15">
    <location>
        <begin position="148"/>
        <end position="415"/>
    </location>
</feature>
<dbReference type="RefSeq" id="WP_087357539.1">
    <property type="nucleotide sequence ID" value="NZ_NFLJ01000009.1"/>
</dbReference>
<dbReference type="Gene3D" id="3.40.50.150">
    <property type="entry name" value="Vaccinia Virus protein VP39"/>
    <property type="match status" value="1"/>
</dbReference>
<comment type="subcellular location">
    <subcellularLocation>
        <location evidence="2">Cytoplasm</location>
    </subcellularLocation>
</comment>